<evidence type="ECO:0000256" key="1">
    <source>
        <dbReference type="SAM" id="Phobius"/>
    </source>
</evidence>
<evidence type="ECO:0000313" key="2">
    <source>
        <dbReference type="EMBL" id="TPV38011.1"/>
    </source>
</evidence>
<reference evidence="2 3" key="1">
    <citation type="submission" date="2019-06" db="EMBL/GenBank/DDBJ databases">
        <title>Taxogenomics and systematics of the genus Pantoea.</title>
        <authorList>
            <person name="Tambong J.T."/>
        </authorList>
    </citation>
    <scope>NUCLEOTIDE SEQUENCE [LARGE SCALE GENOMIC DNA]</scope>
    <source>
        <strain evidence="2 3">LMG 24200</strain>
    </source>
</reference>
<keyword evidence="3" id="KW-1185">Reference proteome</keyword>
<keyword evidence="1" id="KW-1133">Transmembrane helix</keyword>
<evidence type="ECO:0000313" key="3">
    <source>
        <dbReference type="Proteomes" id="UP000317747"/>
    </source>
</evidence>
<name>A0A506PWD9_9GAMM</name>
<dbReference type="EMBL" id="VHJA01000068">
    <property type="protein sequence ID" value="TPV38011.1"/>
    <property type="molecule type" value="Genomic_DNA"/>
</dbReference>
<keyword evidence="1" id="KW-0472">Membrane</keyword>
<comment type="caution">
    <text evidence="2">The sequence shown here is derived from an EMBL/GenBank/DDBJ whole genome shotgun (WGS) entry which is preliminary data.</text>
</comment>
<dbReference type="AlphaFoldDB" id="A0A506PWD9"/>
<feature type="transmembrane region" description="Helical" evidence="1">
    <location>
        <begin position="28"/>
        <end position="50"/>
    </location>
</feature>
<sequence length="134" mass="15094">VDEFEKKINVMNLELKADNKKWKDTHPLFFLLISCPILHPFIFPVGGVNCSAKALSKEKNFLKLINEIIGNKLLSEEEWEYLSKNDSRQLDIKQQTSQNTITSLNSATIVGALYDKATPARKSKLPSSSDGVEK</sequence>
<keyword evidence="1" id="KW-0812">Transmembrane</keyword>
<feature type="non-terminal residue" evidence="2">
    <location>
        <position position="1"/>
    </location>
</feature>
<protein>
    <submittedName>
        <fullName evidence="2">Archaeal ATPase</fullName>
    </submittedName>
</protein>
<accession>A0A506PWD9</accession>
<proteinExistence type="predicted"/>
<organism evidence="2 3">
    <name type="scientific">Pantoea deleyi</name>
    <dbReference type="NCBI Taxonomy" id="470932"/>
    <lineage>
        <taxon>Bacteria</taxon>
        <taxon>Pseudomonadati</taxon>
        <taxon>Pseudomonadota</taxon>
        <taxon>Gammaproteobacteria</taxon>
        <taxon>Enterobacterales</taxon>
        <taxon>Erwiniaceae</taxon>
        <taxon>Pantoea</taxon>
    </lineage>
</organism>
<dbReference type="Proteomes" id="UP000317747">
    <property type="component" value="Unassembled WGS sequence"/>
</dbReference>
<gene>
    <name evidence="2" type="ORF">FJW01_18585</name>
</gene>